<organism evidence="2 3">
    <name type="scientific">Halobellus salinus</name>
    <dbReference type="NCBI Taxonomy" id="931585"/>
    <lineage>
        <taxon>Archaea</taxon>
        <taxon>Methanobacteriati</taxon>
        <taxon>Methanobacteriota</taxon>
        <taxon>Stenosarchaea group</taxon>
        <taxon>Halobacteria</taxon>
        <taxon>Halobacteriales</taxon>
        <taxon>Haloferacaceae</taxon>
        <taxon>Halobellus</taxon>
    </lineage>
</organism>
<reference evidence="2" key="2">
    <citation type="submission" date="2020-09" db="EMBL/GenBank/DDBJ databases">
        <authorList>
            <person name="Sun Q."/>
            <person name="Ohkuma M."/>
        </authorList>
    </citation>
    <scope>NUCLEOTIDE SEQUENCE</scope>
    <source>
        <strain evidence="2">JCM 14359</strain>
    </source>
</reference>
<name>A0A830EEV1_9EURY</name>
<feature type="domain" description="DUF8103" evidence="1">
    <location>
        <begin position="1"/>
        <end position="88"/>
    </location>
</feature>
<keyword evidence="3" id="KW-1185">Reference proteome</keyword>
<dbReference type="InterPro" id="IPR058416">
    <property type="entry name" value="DUF8103"/>
</dbReference>
<dbReference type="Pfam" id="PF26405">
    <property type="entry name" value="DUF8103"/>
    <property type="match status" value="1"/>
</dbReference>
<dbReference type="Proteomes" id="UP000653099">
    <property type="component" value="Unassembled WGS sequence"/>
</dbReference>
<accession>A0A830EEV1</accession>
<dbReference type="OrthoDB" id="289788at2157"/>
<evidence type="ECO:0000313" key="3">
    <source>
        <dbReference type="Proteomes" id="UP000653099"/>
    </source>
</evidence>
<dbReference type="RefSeq" id="WP_188786654.1">
    <property type="nucleotide sequence ID" value="NZ_BMOC01000007.1"/>
</dbReference>
<comment type="caution">
    <text evidence="2">The sequence shown here is derived from an EMBL/GenBank/DDBJ whole genome shotgun (WGS) entry which is preliminary data.</text>
</comment>
<dbReference type="AlphaFoldDB" id="A0A830EEV1"/>
<reference evidence="2" key="1">
    <citation type="journal article" date="2014" name="Int. J. Syst. Evol. Microbiol.">
        <title>Complete genome sequence of Corynebacterium casei LMG S-19264T (=DSM 44701T), isolated from a smear-ripened cheese.</title>
        <authorList>
            <consortium name="US DOE Joint Genome Institute (JGI-PGF)"/>
            <person name="Walter F."/>
            <person name="Albersmeier A."/>
            <person name="Kalinowski J."/>
            <person name="Ruckert C."/>
        </authorList>
    </citation>
    <scope>NUCLEOTIDE SEQUENCE</scope>
    <source>
        <strain evidence="2">JCM 14359</strain>
    </source>
</reference>
<gene>
    <name evidence="2" type="ORF">GCM10008995_13720</name>
</gene>
<evidence type="ECO:0000259" key="1">
    <source>
        <dbReference type="Pfam" id="PF26405"/>
    </source>
</evidence>
<evidence type="ECO:0000313" key="2">
    <source>
        <dbReference type="EMBL" id="GGJ05133.1"/>
    </source>
</evidence>
<sequence>MSHQQEEACPPADELPENEDVDWTILRSMLAASNETSQAMESHLLRVYYSEGEDSQVAQTEEHLERAIARHERIIENLGLAKKMVDRRG</sequence>
<dbReference type="EMBL" id="BMOC01000007">
    <property type="protein sequence ID" value="GGJ05133.1"/>
    <property type="molecule type" value="Genomic_DNA"/>
</dbReference>
<proteinExistence type="predicted"/>
<protein>
    <recommendedName>
        <fullName evidence="1">DUF8103 domain-containing protein</fullName>
    </recommendedName>
</protein>